<feature type="signal peptide" evidence="2">
    <location>
        <begin position="1"/>
        <end position="20"/>
    </location>
</feature>
<evidence type="ECO:0000259" key="3">
    <source>
        <dbReference type="Pfam" id="PF05305"/>
    </source>
</evidence>
<dbReference type="EMBL" id="JACHNH010000001">
    <property type="protein sequence ID" value="MBB4762522.1"/>
    <property type="molecule type" value="Genomic_DNA"/>
</dbReference>
<accession>A0A7W7HXD7</accession>
<dbReference type="InterPro" id="IPR007969">
    <property type="entry name" value="DUF732"/>
</dbReference>
<evidence type="ECO:0000256" key="2">
    <source>
        <dbReference type="SAM" id="SignalP"/>
    </source>
</evidence>
<comment type="caution">
    <text evidence="4">The sequence shown here is derived from an EMBL/GenBank/DDBJ whole genome shotgun (WGS) entry which is preliminary data.</text>
</comment>
<keyword evidence="5" id="KW-1185">Reference proteome</keyword>
<keyword evidence="2" id="KW-0732">Signal</keyword>
<sequence>MMAQRWVVAAVMLVALSGCGDDDVTRPATVPAPATSSAAPTPSAPAVAAGRTRPVPTATAAPRTSGPAPSSGRRAAKPRAVALETSGFVAAVQNRLPAVALDHRDEEIAAIAGQACTSLAAGEGAGTIVAGTERFGTDEATAHKLIKMAIDNVCPDQDRRIEEF</sequence>
<evidence type="ECO:0000313" key="5">
    <source>
        <dbReference type="Proteomes" id="UP000578112"/>
    </source>
</evidence>
<reference evidence="4 5" key="1">
    <citation type="submission" date="2020-08" db="EMBL/GenBank/DDBJ databases">
        <title>Sequencing the genomes of 1000 actinobacteria strains.</title>
        <authorList>
            <person name="Klenk H.-P."/>
        </authorList>
    </citation>
    <scope>NUCLEOTIDE SEQUENCE [LARGE SCALE GENOMIC DNA]</scope>
    <source>
        <strain evidence="4 5">DSM 43149</strain>
    </source>
</reference>
<protein>
    <recommendedName>
        <fullName evidence="3">DUF732 domain-containing protein</fullName>
    </recommendedName>
</protein>
<feature type="compositionally biased region" description="Low complexity" evidence="1">
    <location>
        <begin position="27"/>
        <end position="49"/>
    </location>
</feature>
<name>A0A7W7HXD7_9ACTN</name>
<feature type="region of interest" description="Disordered" evidence="1">
    <location>
        <begin position="27"/>
        <end position="78"/>
    </location>
</feature>
<feature type="domain" description="DUF732" evidence="3">
    <location>
        <begin position="100"/>
        <end position="156"/>
    </location>
</feature>
<feature type="chain" id="PRO_5038992439" description="DUF732 domain-containing protein" evidence="2">
    <location>
        <begin position="21"/>
        <end position="164"/>
    </location>
</feature>
<proteinExistence type="predicted"/>
<dbReference type="Proteomes" id="UP000578112">
    <property type="component" value="Unassembled WGS sequence"/>
</dbReference>
<organism evidence="4 5">
    <name type="scientific">Actinoplanes digitatis</name>
    <dbReference type="NCBI Taxonomy" id="1868"/>
    <lineage>
        <taxon>Bacteria</taxon>
        <taxon>Bacillati</taxon>
        <taxon>Actinomycetota</taxon>
        <taxon>Actinomycetes</taxon>
        <taxon>Micromonosporales</taxon>
        <taxon>Micromonosporaceae</taxon>
        <taxon>Actinoplanes</taxon>
    </lineage>
</organism>
<gene>
    <name evidence="4" type="ORF">BJ971_003078</name>
</gene>
<dbReference type="AlphaFoldDB" id="A0A7W7HXD7"/>
<dbReference type="RefSeq" id="WP_184993680.1">
    <property type="nucleotide sequence ID" value="NZ_BOMK01000012.1"/>
</dbReference>
<evidence type="ECO:0000313" key="4">
    <source>
        <dbReference type="EMBL" id="MBB4762522.1"/>
    </source>
</evidence>
<dbReference type="PROSITE" id="PS51257">
    <property type="entry name" value="PROKAR_LIPOPROTEIN"/>
    <property type="match status" value="1"/>
</dbReference>
<evidence type="ECO:0000256" key="1">
    <source>
        <dbReference type="SAM" id="MobiDB-lite"/>
    </source>
</evidence>
<dbReference type="Pfam" id="PF05305">
    <property type="entry name" value="DUF732"/>
    <property type="match status" value="1"/>
</dbReference>